<organism evidence="1 2">
    <name type="scientific">Clostridium gelidum</name>
    <dbReference type="NCBI Taxonomy" id="704125"/>
    <lineage>
        <taxon>Bacteria</taxon>
        <taxon>Bacillati</taxon>
        <taxon>Bacillota</taxon>
        <taxon>Clostridia</taxon>
        <taxon>Eubacteriales</taxon>
        <taxon>Clostridiaceae</taxon>
        <taxon>Clostridium</taxon>
    </lineage>
</organism>
<dbReference type="Proteomes" id="UP000824633">
    <property type="component" value="Chromosome"/>
</dbReference>
<reference evidence="2" key="1">
    <citation type="submission" date="2021-07" db="EMBL/GenBank/DDBJ databases">
        <title>Complete genome sequencing of a Clostridium isolate.</title>
        <authorList>
            <person name="Ueki A."/>
            <person name="Tonouchi A."/>
        </authorList>
    </citation>
    <scope>NUCLEOTIDE SEQUENCE [LARGE SCALE GENOMIC DNA]</scope>
    <source>
        <strain evidence="2">C5S11</strain>
    </source>
</reference>
<keyword evidence="2" id="KW-1185">Reference proteome</keyword>
<sequence length="145" mass="16226">MNIKLTSLSDAKKAIENLNETTLSSQSEWSAYQIFVHCSKTIEYSMTGYPSLKPAIVRNTIGKLAINKFLKQGAMKHDLHADVLGSPAIENKGSFEEGVQILVASIEKFSSYKGELKSHLLFGKLSKEQYNRYFAIHIADHLSVF</sequence>
<evidence type="ECO:0000313" key="2">
    <source>
        <dbReference type="Proteomes" id="UP000824633"/>
    </source>
</evidence>
<gene>
    <name evidence="1" type="ORF">psyc5s11_27140</name>
</gene>
<proteinExistence type="predicted"/>
<evidence type="ECO:0008006" key="3">
    <source>
        <dbReference type="Google" id="ProtNLM"/>
    </source>
</evidence>
<name>A0ABM7T6W1_9CLOT</name>
<dbReference type="EMBL" id="AP024849">
    <property type="protein sequence ID" value="BCZ46647.1"/>
    <property type="molecule type" value="Genomic_DNA"/>
</dbReference>
<dbReference type="InterPro" id="IPR011463">
    <property type="entry name" value="DUF1569"/>
</dbReference>
<protein>
    <recommendedName>
        <fullName evidence="3">DUF1569 domain-containing protein</fullName>
    </recommendedName>
</protein>
<dbReference type="Gene3D" id="1.20.120.450">
    <property type="entry name" value="dinb family like domain"/>
    <property type="match status" value="1"/>
</dbReference>
<dbReference type="RefSeq" id="WP_224033067.1">
    <property type="nucleotide sequence ID" value="NZ_AP024849.1"/>
</dbReference>
<accession>A0ABM7T6W1</accession>
<dbReference type="Pfam" id="PF07606">
    <property type="entry name" value="DUF1569"/>
    <property type="match status" value="1"/>
</dbReference>
<evidence type="ECO:0000313" key="1">
    <source>
        <dbReference type="EMBL" id="BCZ46647.1"/>
    </source>
</evidence>
<dbReference type="InterPro" id="IPR034660">
    <property type="entry name" value="DinB/YfiT-like"/>
</dbReference>